<dbReference type="AlphaFoldDB" id="A0A931MZE2"/>
<dbReference type="InterPro" id="IPR046633">
    <property type="entry name" value="DUF6745"/>
</dbReference>
<accession>A0A931MZE2</accession>
<evidence type="ECO:0000313" key="3">
    <source>
        <dbReference type="Proteomes" id="UP000655751"/>
    </source>
</evidence>
<dbReference type="Proteomes" id="UP000655751">
    <property type="component" value="Unassembled WGS sequence"/>
</dbReference>
<reference evidence="2" key="1">
    <citation type="submission" date="2020-11" db="EMBL/GenBank/DDBJ databases">
        <title>Nocardia NEAU-351.nov., a novel actinomycete isolated from the cow dung.</title>
        <authorList>
            <person name="Zhang X."/>
        </authorList>
    </citation>
    <scope>NUCLEOTIDE SEQUENCE</scope>
    <source>
        <strain evidence="2">NEAU-351</strain>
    </source>
</reference>
<name>A0A931MZE2_9NOCA</name>
<evidence type="ECO:0000259" key="1">
    <source>
        <dbReference type="Pfam" id="PF20530"/>
    </source>
</evidence>
<gene>
    <name evidence="2" type="ORF">IT779_07065</name>
</gene>
<sequence>MTKQQRWRSISTATGPGDRVIAEAAVRASYRRAGLAEPESVVWARSPLEAVRLLRAESAPATGACVREALRNAPLAAERARVHGGLGPAGFSEHWRATGADLWELTESVVDRIRAGVIEAAGGNRKEQNAIRLLLLDAILGQHDAAWLSAFGTDPGEPLHEAAVIAGETGWWWPYEKVAVLSERPTELHRDEAGRLDSGAGPALAYADGFALHAWRGMPVPAEFLEDLRTLTAERIRTEENAELRRVMLEFYGYDRYLDESGARPIHRDETGVLWRIELDGDEDVVMVEVVNSTPEPDGTSRTYWLRVPPDTSTARAGVAWTFGLGADEYEPLRQT</sequence>
<keyword evidence="3" id="KW-1185">Reference proteome</keyword>
<evidence type="ECO:0000313" key="2">
    <source>
        <dbReference type="EMBL" id="MBH0776045.1"/>
    </source>
</evidence>
<comment type="caution">
    <text evidence="2">The sequence shown here is derived from an EMBL/GenBank/DDBJ whole genome shotgun (WGS) entry which is preliminary data.</text>
</comment>
<protein>
    <recommendedName>
        <fullName evidence="1">DUF6745 domain-containing protein</fullName>
    </recommendedName>
</protein>
<dbReference type="EMBL" id="JADMLG010000002">
    <property type="protein sequence ID" value="MBH0776045.1"/>
    <property type="molecule type" value="Genomic_DNA"/>
</dbReference>
<feature type="domain" description="DUF6745" evidence="1">
    <location>
        <begin position="131"/>
        <end position="336"/>
    </location>
</feature>
<proteinExistence type="predicted"/>
<organism evidence="2 3">
    <name type="scientific">Nocardia bovistercoris</name>
    <dbReference type="NCBI Taxonomy" id="2785916"/>
    <lineage>
        <taxon>Bacteria</taxon>
        <taxon>Bacillati</taxon>
        <taxon>Actinomycetota</taxon>
        <taxon>Actinomycetes</taxon>
        <taxon>Mycobacteriales</taxon>
        <taxon>Nocardiaceae</taxon>
        <taxon>Nocardia</taxon>
    </lineage>
</organism>
<dbReference type="Pfam" id="PF20530">
    <property type="entry name" value="DUF6745"/>
    <property type="match status" value="1"/>
</dbReference>